<feature type="non-terminal residue" evidence="2">
    <location>
        <position position="1"/>
    </location>
</feature>
<protein>
    <submittedName>
        <fullName evidence="2">Sulfate adenylyltransferase</fullName>
        <ecNumber evidence="2">2.7.7.4</ecNumber>
    </submittedName>
</protein>
<dbReference type="EMBL" id="UOGB01000044">
    <property type="protein sequence ID" value="VAX16091.1"/>
    <property type="molecule type" value="Genomic_DNA"/>
</dbReference>
<dbReference type="InterPro" id="IPR014729">
    <property type="entry name" value="Rossmann-like_a/b/a_fold"/>
</dbReference>
<proteinExistence type="predicted"/>
<dbReference type="PANTHER" id="PTHR43509:SF1">
    <property type="entry name" value="SULFATE ADENYLYLTRANSFERASE"/>
    <property type="match status" value="1"/>
</dbReference>
<dbReference type="GO" id="GO:0004781">
    <property type="term" value="F:sulfate adenylyltransferase (ATP) activity"/>
    <property type="evidence" value="ECO:0007669"/>
    <property type="project" value="UniProtKB-EC"/>
</dbReference>
<dbReference type="EC" id="2.7.7.4" evidence="2"/>
<keyword evidence="2" id="KW-0548">Nucleotidyltransferase</keyword>
<name>A0A3B1BNG9_9ZZZZ</name>
<dbReference type="PANTHER" id="PTHR43509">
    <property type="match status" value="1"/>
</dbReference>
<keyword evidence="2" id="KW-0808">Transferase</keyword>
<dbReference type="Pfam" id="PF01747">
    <property type="entry name" value="ATP-sulfurylase"/>
    <property type="match status" value="1"/>
</dbReference>
<evidence type="ECO:0000313" key="2">
    <source>
        <dbReference type="EMBL" id="VAX16091.1"/>
    </source>
</evidence>
<accession>A0A3B1BNG9</accession>
<feature type="domain" description="Sulphate adenylyltransferase catalytic" evidence="1">
    <location>
        <begin position="1"/>
        <end position="51"/>
    </location>
</feature>
<dbReference type="InterPro" id="IPR024951">
    <property type="entry name" value="Sulfurylase_cat_dom"/>
</dbReference>
<dbReference type="AlphaFoldDB" id="A0A3B1BNG9"/>
<dbReference type="SUPFAM" id="SSF52374">
    <property type="entry name" value="Nucleotidylyl transferase"/>
    <property type="match status" value="1"/>
</dbReference>
<sequence>KCGGMASMRTCPHGKDDRLLLSGTMLRKSLSEGGDVPPEFSRPEVLKVLRDYYGGLEEKVEVKLHRGATGE</sequence>
<evidence type="ECO:0000259" key="1">
    <source>
        <dbReference type="Pfam" id="PF01747"/>
    </source>
</evidence>
<gene>
    <name evidence="2" type="ORF">MNBD_NITROSPINAE03-633</name>
</gene>
<reference evidence="2" key="1">
    <citation type="submission" date="2018-06" db="EMBL/GenBank/DDBJ databases">
        <authorList>
            <person name="Zhirakovskaya E."/>
        </authorList>
    </citation>
    <scope>NUCLEOTIDE SEQUENCE</scope>
</reference>
<organism evidence="2">
    <name type="scientific">hydrothermal vent metagenome</name>
    <dbReference type="NCBI Taxonomy" id="652676"/>
    <lineage>
        <taxon>unclassified sequences</taxon>
        <taxon>metagenomes</taxon>
        <taxon>ecological metagenomes</taxon>
    </lineage>
</organism>
<dbReference type="Gene3D" id="3.40.50.620">
    <property type="entry name" value="HUPs"/>
    <property type="match status" value="1"/>
</dbReference>